<feature type="transmembrane region" description="Helical" evidence="6">
    <location>
        <begin position="98"/>
        <end position="118"/>
    </location>
</feature>
<evidence type="ECO:0000256" key="4">
    <source>
        <dbReference type="ARBA" id="ARBA00022989"/>
    </source>
</evidence>
<dbReference type="PANTHER" id="PTHR30482">
    <property type="entry name" value="HIGH-AFFINITY BRANCHED-CHAIN AMINO ACID TRANSPORT SYSTEM PERMEASE"/>
    <property type="match status" value="1"/>
</dbReference>
<evidence type="ECO:0000256" key="3">
    <source>
        <dbReference type="ARBA" id="ARBA00022692"/>
    </source>
</evidence>
<gene>
    <name evidence="7" type="ORF">ACFPK2_11725</name>
</gene>
<evidence type="ECO:0000313" key="8">
    <source>
        <dbReference type="Proteomes" id="UP001595976"/>
    </source>
</evidence>
<accession>A0ABW0F2N8</accession>
<evidence type="ECO:0000256" key="1">
    <source>
        <dbReference type="ARBA" id="ARBA00004651"/>
    </source>
</evidence>
<comment type="caution">
    <text evidence="7">The sequence shown here is derived from an EMBL/GenBank/DDBJ whole genome shotgun (WGS) entry which is preliminary data.</text>
</comment>
<feature type="transmembrane region" description="Helical" evidence="6">
    <location>
        <begin position="260"/>
        <end position="283"/>
    </location>
</feature>
<comment type="subcellular location">
    <subcellularLocation>
        <location evidence="1">Cell membrane</location>
        <topology evidence="1">Multi-pass membrane protein</topology>
    </subcellularLocation>
</comment>
<dbReference type="EMBL" id="JBHSLI010000004">
    <property type="protein sequence ID" value="MFC5293657.1"/>
    <property type="molecule type" value="Genomic_DNA"/>
</dbReference>
<proteinExistence type="predicted"/>
<feature type="transmembrane region" description="Helical" evidence="6">
    <location>
        <begin position="213"/>
        <end position="239"/>
    </location>
</feature>
<dbReference type="Pfam" id="PF02653">
    <property type="entry name" value="BPD_transp_2"/>
    <property type="match status" value="1"/>
</dbReference>
<feature type="transmembrane region" description="Helical" evidence="6">
    <location>
        <begin position="21"/>
        <end position="39"/>
    </location>
</feature>
<reference evidence="8" key="1">
    <citation type="journal article" date="2019" name="Int. J. Syst. Evol. Microbiol.">
        <title>The Global Catalogue of Microorganisms (GCM) 10K type strain sequencing project: providing services to taxonomists for standard genome sequencing and annotation.</title>
        <authorList>
            <consortium name="The Broad Institute Genomics Platform"/>
            <consortium name="The Broad Institute Genome Sequencing Center for Infectious Disease"/>
            <person name="Wu L."/>
            <person name="Ma J."/>
        </authorList>
    </citation>
    <scope>NUCLEOTIDE SEQUENCE [LARGE SCALE GENOMIC DNA]</scope>
    <source>
        <strain evidence="8">CGMCC 1.15643</strain>
    </source>
</reference>
<evidence type="ECO:0000256" key="2">
    <source>
        <dbReference type="ARBA" id="ARBA00022475"/>
    </source>
</evidence>
<feature type="transmembrane region" description="Helical" evidence="6">
    <location>
        <begin position="173"/>
        <end position="193"/>
    </location>
</feature>
<evidence type="ECO:0000256" key="5">
    <source>
        <dbReference type="ARBA" id="ARBA00023136"/>
    </source>
</evidence>
<keyword evidence="3 6" id="KW-0812">Transmembrane</keyword>
<sequence length="336" mass="34429">MMAQASAPMAAATPARDLGRDLAGLALILAAGLAGYWLFPDNLSFLTRLISVALLVLSLDLIVGYCGIASLGQAALYGAGAYAAGIACLNGVTEPFLLILIGAAAGAVTGLLMGTVMLRAHGLPQLVLSIAIVQLLHEAANKAAWLTGGSDGLAGMVPAPLFGLFEFDLWGRAAYLFGLGLLVAVFVALKLLVRSPFGMVCRGLKEDPLRVSALGISAFPVLLRMFVISGAVAGMGGALGAISTQVVGLDSVSFELSANALVMLVLGGLGNLYGALIGTVVFMAVEHVVAAIDPFHWMTLVGALLIAIVLFAPRGLSGTLDEAARILARRPRRAGP</sequence>
<dbReference type="CDD" id="cd06581">
    <property type="entry name" value="TM_PBP1_LivM_like"/>
    <property type="match status" value="1"/>
</dbReference>
<protein>
    <submittedName>
        <fullName evidence="7">Branched-chain amino acid ABC transporter permease</fullName>
    </submittedName>
</protein>
<keyword evidence="4 6" id="KW-1133">Transmembrane helix</keyword>
<dbReference type="InterPro" id="IPR001851">
    <property type="entry name" value="ABC_transp_permease"/>
</dbReference>
<dbReference type="RefSeq" id="WP_375797006.1">
    <property type="nucleotide sequence ID" value="NZ_JAOAOS010000004.1"/>
</dbReference>
<organism evidence="7 8">
    <name type="scientific">Bosea minatitlanensis</name>
    <dbReference type="NCBI Taxonomy" id="128782"/>
    <lineage>
        <taxon>Bacteria</taxon>
        <taxon>Pseudomonadati</taxon>
        <taxon>Pseudomonadota</taxon>
        <taxon>Alphaproteobacteria</taxon>
        <taxon>Hyphomicrobiales</taxon>
        <taxon>Boseaceae</taxon>
        <taxon>Bosea</taxon>
    </lineage>
</organism>
<dbReference type="PANTHER" id="PTHR30482:SF17">
    <property type="entry name" value="ABC TRANSPORTER ATP-BINDING PROTEIN"/>
    <property type="match status" value="1"/>
</dbReference>
<dbReference type="Proteomes" id="UP001595976">
    <property type="component" value="Unassembled WGS sequence"/>
</dbReference>
<evidence type="ECO:0000256" key="6">
    <source>
        <dbReference type="SAM" id="Phobius"/>
    </source>
</evidence>
<dbReference type="InterPro" id="IPR043428">
    <property type="entry name" value="LivM-like"/>
</dbReference>
<keyword evidence="8" id="KW-1185">Reference proteome</keyword>
<keyword evidence="5 6" id="KW-0472">Membrane</keyword>
<keyword evidence="2" id="KW-1003">Cell membrane</keyword>
<name>A0ABW0F2N8_9HYPH</name>
<evidence type="ECO:0000313" key="7">
    <source>
        <dbReference type="EMBL" id="MFC5293657.1"/>
    </source>
</evidence>
<feature type="transmembrane region" description="Helical" evidence="6">
    <location>
        <begin position="295"/>
        <end position="312"/>
    </location>
</feature>